<dbReference type="Gene3D" id="3.40.190.10">
    <property type="entry name" value="Periplasmic binding protein-like II"/>
    <property type="match status" value="1"/>
</dbReference>
<accession>A0ABT6BET7</accession>
<evidence type="ECO:0008006" key="4">
    <source>
        <dbReference type="Google" id="ProtNLM"/>
    </source>
</evidence>
<keyword evidence="1" id="KW-0732">Signal</keyword>
<evidence type="ECO:0000313" key="2">
    <source>
        <dbReference type="EMBL" id="MDF4026574.1"/>
    </source>
</evidence>
<sequence length="163" mass="17298">MRHGRLLVRIAALGLLVLTGGPATAASLQLVVITAPGAPRLTFDKDVLRNVYLKRIFVDADGVKLTPVNLPAGSPLREAFARTIVRMSDERMQAYWDQQYFQGVSPPYVLGSEDAVVRFVATTPGAVGYVASCHVDASVHVVLALPWPLTGGAPDPCAGHAAP</sequence>
<feature type="chain" id="PRO_5046862686" description="Phosphate ABC transporter substrate-binding protein" evidence="1">
    <location>
        <begin position="26"/>
        <end position="163"/>
    </location>
</feature>
<evidence type="ECO:0000256" key="1">
    <source>
        <dbReference type="SAM" id="SignalP"/>
    </source>
</evidence>
<protein>
    <recommendedName>
        <fullName evidence="4">Phosphate ABC transporter substrate-binding protein</fullName>
    </recommendedName>
</protein>
<dbReference type="Proteomes" id="UP001528850">
    <property type="component" value="Unassembled WGS sequence"/>
</dbReference>
<comment type="caution">
    <text evidence="2">The sequence shown here is derived from an EMBL/GenBank/DDBJ whole genome shotgun (WGS) entry which is preliminary data.</text>
</comment>
<keyword evidence="3" id="KW-1185">Reference proteome</keyword>
<dbReference type="RefSeq" id="WP_320552327.1">
    <property type="nucleotide sequence ID" value="NZ_JAQLOK010000007.1"/>
</dbReference>
<dbReference type="EMBL" id="JARJJS010000005">
    <property type="protein sequence ID" value="MDF4026574.1"/>
    <property type="molecule type" value="Genomic_DNA"/>
</dbReference>
<reference evidence="2 3" key="1">
    <citation type="journal article" date="2024" name="Curr. Microbiol.">
        <title>Luteibacter sahnii sp. nov., A Novel Yellow-Colored Xanthomonadin Pigment Producing Probiotic Bacterium from Healthy Rice Seed Microbiome.</title>
        <authorList>
            <person name="Jaiswal G."/>
            <person name="Rana R."/>
            <person name="Nayak P.K."/>
            <person name="Chouhan R."/>
            <person name="Gandhi S.G."/>
            <person name="Patel H.K."/>
            <person name="Patil P.B."/>
        </authorList>
    </citation>
    <scope>NUCLEOTIDE SEQUENCE [LARGE SCALE GENOMIC DNA]</scope>
    <source>
        <strain evidence="2 3">PPL201</strain>
    </source>
</reference>
<evidence type="ECO:0000313" key="3">
    <source>
        <dbReference type="Proteomes" id="UP001528850"/>
    </source>
</evidence>
<dbReference type="SUPFAM" id="SSF53850">
    <property type="entry name" value="Periplasmic binding protein-like II"/>
    <property type="match status" value="1"/>
</dbReference>
<feature type="signal peptide" evidence="1">
    <location>
        <begin position="1"/>
        <end position="25"/>
    </location>
</feature>
<organism evidence="2 3">
    <name type="scientific">Luteibacter sahnii</name>
    <dbReference type="NCBI Taxonomy" id="3021977"/>
    <lineage>
        <taxon>Bacteria</taxon>
        <taxon>Pseudomonadati</taxon>
        <taxon>Pseudomonadota</taxon>
        <taxon>Gammaproteobacteria</taxon>
        <taxon>Lysobacterales</taxon>
        <taxon>Rhodanobacteraceae</taxon>
        <taxon>Luteibacter</taxon>
    </lineage>
</organism>
<gene>
    <name evidence="2" type="ORF">P3W24_16500</name>
</gene>
<name>A0ABT6BET7_9GAMM</name>
<proteinExistence type="predicted"/>